<evidence type="ECO:0000256" key="4">
    <source>
        <dbReference type="ARBA" id="ARBA00004496"/>
    </source>
</evidence>
<dbReference type="Pfam" id="PF01351">
    <property type="entry name" value="RNase_HII"/>
    <property type="match status" value="1"/>
</dbReference>
<evidence type="ECO:0000256" key="14">
    <source>
        <dbReference type="HAMAP-Rule" id="MF_00052"/>
    </source>
</evidence>
<protein>
    <recommendedName>
        <fullName evidence="7 14">Ribonuclease HII</fullName>
        <shortName evidence="14">RNase HII</shortName>
        <ecNumber evidence="6 14">3.1.26.4</ecNumber>
    </recommendedName>
</protein>
<dbReference type="OrthoDB" id="9803420at2"/>
<sequence>MPDLSLETALGGIVCGIDEVGRGPLAGPVVAAAVILPSTIPARLTAELDDSKKLKAAKREVLAALVLESSIVGIGLASVAEIDRLNILQATFLAMRRAHEALGRPVDAALVDGNRPPPLPCAVQCVVGGDSRSLSIAAASVVAKVHRDRIMAQLAIEYPDFGWDKNAGYGTRQHMEALARLGPTPHHRTSFAPVAQMALF</sequence>
<dbReference type="CDD" id="cd07182">
    <property type="entry name" value="RNase_HII_bacteria_HII_like"/>
    <property type="match status" value="1"/>
</dbReference>
<comment type="function">
    <text evidence="3 14 16">Endonuclease that specifically degrades the RNA of RNA-DNA hybrids.</text>
</comment>
<evidence type="ECO:0000256" key="5">
    <source>
        <dbReference type="ARBA" id="ARBA00007383"/>
    </source>
</evidence>
<feature type="binding site" evidence="14 15">
    <location>
        <position position="18"/>
    </location>
    <ligand>
        <name>a divalent metal cation</name>
        <dbReference type="ChEBI" id="CHEBI:60240"/>
    </ligand>
</feature>
<dbReference type="PANTHER" id="PTHR10954">
    <property type="entry name" value="RIBONUCLEASE H2 SUBUNIT A"/>
    <property type="match status" value="1"/>
</dbReference>
<keyword evidence="13 14" id="KW-0464">Manganese</keyword>
<keyword evidence="11 14" id="KW-0255">Endonuclease</keyword>
<dbReference type="PANTHER" id="PTHR10954:SF18">
    <property type="entry name" value="RIBONUCLEASE HII"/>
    <property type="match status" value="1"/>
</dbReference>
<dbReference type="HAMAP" id="MF_00052_B">
    <property type="entry name" value="RNase_HII_B"/>
    <property type="match status" value="1"/>
</dbReference>
<comment type="caution">
    <text evidence="18">The sequence shown here is derived from an EMBL/GenBank/DDBJ whole genome shotgun (WGS) entry which is preliminary data.</text>
</comment>
<dbReference type="GO" id="GO:0032299">
    <property type="term" value="C:ribonuclease H2 complex"/>
    <property type="evidence" value="ECO:0007669"/>
    <property type="project" value="TreeGrafter"/>
</dbReference>
<evidence type="ECO:0000256" key="1">
    <source>
        <dbReference type="ARBA" id="ARBA00000077"/>
    </source>
</evidence>
<dbReference type="EMBL" id="LWQU01000065">
    <property type="protein sequence ID" value="OAN59533.1"/>
    <property type="molecule type" value="Genomic_DNA"/>
</dbReference>
<dbReference type="RefSeq" id="WP_068497453.1">
    <property type="nucleotide sequence ID" value="NZ_LWQU01000065.1"/>
</dbReference>
<keyword evidence="8 14" id="KW-0963">Cytoplasm</keyword>
<evidence type="ECO:0000256" key="3">
    <source>
        <dbReference type="ARBA" id="ARBA00004065"/>
    </source>
</evidence>
<dbReference type="STRING" id="1437059.A6A05_07275"/>
<dbReference type="EC" id="3.1.26.4" evidence="6 14"/>
<comment type="cofactor">
    <cofactor evidence="14 15">
        <name>Mn(2+)</name>
        <dbReference type="ChEBI" id="CHEBI:29035"/>
    </cofactor>
    <cofactor evidence="14 15">
        <name>Mg(2+)</name>
        <dbReference type="ChEBI" id="CHEBI:18420"/>
    </cofactor>
    <text evidence="14 15">Manganese or magnesium. Binds 1 divalent metal ion per monomer in the absence of substrate. May bind a second metal ion after substrate binding.</text>
</comment>
<keyword evidence="9 14" id="KW-0540">Nuclease</keyword>
<evidence type="ECO:0000256" key="11">
    <source>
        <dbReference type="ARBA" id="ARBA00022759"/>
    </source>
</evidence>
<dbReference type="GO" id="GO:0006298">
    <property type="term" value="P:mismatch repair"/>
    <property type="evidence" value="ECO:0007669"/>
    <property type="project" value="TreeGrafter"/>
</dbReference>
<dbReference type="InterPro" id="IPR036397">
    <property type="entry name" value="RNaseH_sf"/>
</dbReference>
<gene>
    <name evidence="14" type="primary">rnhB</name>
    <name evidence="18" type="ORF">A6A05_07275</name>
</gene>
<evidence type="ECO:0000256" key="13">
    <source>
        <dbReference type="ARBA" id="ARBA00023211"/>
    </source>
</evidence>
<evidence type="ECO:0000256" key="9">
    <source>
        <dbReference type="ARBA" id="ARBA00022722"/>
    </source>
</evidence>
<comment type="catalytic activity">
    <reaction evidence="1 14 15 16">
        <text>Endonucleolytic cleavage to 5'-phosphomonoester.</text>
        <dbReference type="EC" id="3.1.26.4"/>
    </reaction>
</comment>
<dbReference type="Gene3D" id="3.30.420.10">
    <property type="entry name" value="Ribonuclease H-like superfamily/Ribonuclease H"/>
    <property type="match status" value="1"/>
</dbReference>
<evidence type="ECO:0000256" key="7">
    <source>
        <dbReference type="ARBA" id="ARBA00019179"/>
    </source>
</evidence>
<reference evidence="18 19" key="1">
    <citation type="submission" date="2016-04" db="EMBL/GenBank/DDBJ databases">
        <title>Draft genome sequence of freshwater magnetotactic bacteria Magnetospirillum marisnigri SP-1 and Magnetospirillum moscoviense BB-1.</title>
        <authorList>
            <person name="Koziaeva V."/>
            <person name="Dziuba M.V."/>
            <person name="Ivanov T.M."/>
            <person name="Kuznetsov B."/>
            <person name="Grouzdev D.S."/>
        </authorList>
    </citation>
    <scope>NUCLEOTIDE SEQUENCE [LARGE SCALE GENOMIC DNA]</scope>
    <source>
        <strain evidence="18 19">BB-1</strain>
    </source>
</reference>
<dbReference type="GO" id="GO:0005737">
    <property type="term" value="C:cytoplasm"/>
    <property type="evidence" value="ECO:0007669"/>
    <property type="project" value="UniProtKB-SubCell"/>
</dbReference>
<dbReference type="SUPFAM" id="SSF53098">
    <property type="entry name" value="Ribonuclease H-like"/>
    <property type="match status" value="1"/>
</dbReference>
<evidence type="ECO:0000256" key="2">
    <source>
        <dbReference type="ARBA" id="ARBA00001946"/>
    </source>
</evidence>
<dbReference type="GO" id="GO:0004523">
    <property type="term" value="F:RNA-DNA hybrid ribonuclease activity"/>
    <property type="evidence" value="ECO:0007669"/>
    <property type="project" value="UniProtKB-UniRule"/>
</dbReference>
<evidence type="ECO:0000259" key="17">
    <source>
        <dbReference type="PROSITE" id="PS51975"/>
    </source>
</evidence>
<name>A0A178MYC9_9PROT</name>
<dbReference type="PROSITE" id="PS51975">
    <property type="entry name" value="RNASE_H_2"/>
    <property type="match status" value="1"/>
</dbReference>
<dbReference type="NCBIfam" id="NF000595">
    <property type="entry name" value="PRK00015.1-3"/>
    <property type="match status" value="1"/>
</dbReference>
<dbReference type="AlphaFoldDB" id="A0A178MYC9"/>
<feature type="binding site" evidence="14 15">
    <location>
        <position position="112"/>
    </location>
    <ligand>
        <name>a divalent metal cation</name>
        <dbReference type="ChEBI" id="CHEBI:60240"/>
    </ligand>
</feature>
<evidence type="ECO:0000256" key="8">
    <source>
        <dbReference type="ARBA" id="ARBA00022490"/>
    </source>
</evidence>
<feature type="binding site" evidence="14 15">
    <location>
        <position position="19"/>
    </location>
    <ligand>
        <name>a divalent metal cation</name>
        <dbReference type="ChEBI" id="CHEBI:60240"/>
    </ligand>
</feature>
<comment type="similarity">
    <text evidence="5 14 16">Belongs to the RNase HII family.</text>
</comment>
<accession>A0A178MYC9</accession>
<comment type="subcellular location">
    <subcellularLocation>
        <location evidence="4 14">Cytoplasm</location>
    </subcellularLocation>
</comment>
<evidence type="ECO:0000256" key="12">
    <source>
        <dbReference type="ARBA" id="ARBA00022801"/>
    </source>
</evidence>
<dbReference type="GO" id="GO:0003723">
    <property type="term" value="F:RNA binding"/>
    <property type="evidence" value="ECO:0007669"/>
    <property type="project" value="UniProtKB-UniRule"/>
</dbReference>
<comment type="cofactor">
    <cofactor evidence="2">
        <name>Mg(2+)</name>
        <dbReference type="ChEBI" id="CHEBI:18420"/>
    </cofactor>
</comment>
<evidence type="ECO:0000256" key="15">
    <source>
        <dbReference type="PROSITE-ProRule" id="PRU01319"/>
    </source>
</evidence>
<evidence type="ECO:0000256" key="10">
    <source>
        <dbReference type="ARBA" id="ARBA00022723"/>
    </source>
</evidence>
<keyword evidence="19" id="KW-1185">Reference proteome</keyword>
<dbReference type="GO" id="GO:0043137">
    <property type="term" value="P:DNA replication, removal of RNA primer"/>
    <property type="evidence" value="ECO:0007669"/>
    <property type="project" value="TreeGrafter"/>
</dbReference>
<evidence type="ECO:0000256" key="16">
    <source>
        <dbReference type="RuleBase" id="RU003515"/>
    </source>
</evidence>
<feature type="domain" description="RNase H type-2" evidence="17">
    <location>
        <begin position="12"/>
        <end position="200"/>
    </location>
</feature>
<organism evidence="18 19">
    <name type="scientific">Magnetospirillum moscoviense</name>
    <dbReference type="NCBI Taxonomy" id="1437059"/>
    <lineage>
        <taxon>Bacteria</taxon>
        <taxon>Pseudomonadati</taxon>
        <taxon>Pseudomonadota</taxon>
        <taxon>Alphaproteobacteria</taxon>
        <taxon>Rhodospirillales</taxon>
        <taxon>Rhodospirillaceae</taxon>
        <taxon>Magnetospirillum</taxon>
    </lineage>
</organism>
<dbReference type="GO" id="GO:0030145">
    <property type="term" value="F:manganese ion binding"/>
    <property type="evidence" value="ECO:0007669"/>
    <property type="project" value="UniProtKB-UniRule"/>
</dbReference>
<dbReference type="InterPro" id="IPR001352">
    <property type="entry name" value="RNase_HII/HIII"/>
</dbReference>
<dbReference type="InterPro" id="IPR012337">
    <property type="entry name" value="RNaseH-like_sf"/>
</dbReference>
<keyword evidence="10 14" id="KW-0479">Metal-binding</keyword>
<evidence type="ECO:0000313" key="18">
    <source>
        <dbReference type="EMBL" id="OAN59533.1"/>
    </source>
</evidence>
<keyword evidence="12 14" id="KW-0378">Hydrolase</keyword>
<dbReference type="Proteomes" id="UP000078543">
    <property type="component" value="Unassembled WGS sequence"/>
</dbReference>
<proteinExistence type="inferred from homology"/>
<evidence type="ECO:0000256" key="6">
    <source>
        <dbReference type="ARBA" id="ARBA00012180"/>
    </source>
</evidence>
<evidence type="ECO:0000313" key="19">
    <source>
        <dbReference type="Proteomes" id="UP000078543"/>
    </source>
</evidence>
<dbReference type="InterPro" id="IPR024567">
    <property type="entry name" value="RNase_HII/HIII_dom"/>
</dbReference>
<dbReference type="InterPro" id="IPR022898">
    <property type="entry name" value="RNase_HII"/>
</dbReference>